<dbReference type="FunFam" id="2.30.310.10:FF:000004">
    <property type="entry name" value="Fibronectin-binding protein A"/>
    <property type="match status" value="1"/>
</dbReference>
<dbReference type="InterPro" id="IPR043682">
    <property type="entry name" value="RqcH_bacterial"/>
</dbReference>
<keyword evidence="4 5" id="KW-0648">Protein biosynthesis</keyword>
<comment type="subunit">
    <text evidence="5">Associates with stalled 50S ribosomal subunits. Binds to RqcP.</text>
</comment>
<reference evidence="8 9" key="1">
    <citation type="submission" date="2020-08" db="EMBL/GenBank/DDBJ databases">
        <title>Genomic Encyclopedia of Type Strains, Phase IV (KMG-IV): sequencing the most valuable type-strain genomes for metagenomic binning, comparative biology and taxonomic classification.</title>
        <authorList>
            <person name="Goeker M."/>
        </authorList>
    </citation>
    <scope>NUCLEOTIDE SEQUENCE [LARGE SCALE GENOMIC DNA]</scope>
    <source>
        <strain evidence="8 9">DSM 19163</strain>
    </source>
</reference>
<evidence type="ECO:0000256" key="1">
    <source>
        <dbReference type="ARBA" id="ARBA00022555"/>
    </source>
</evidence>
<dbReference type="PANTHER" id="PTHR15239:SF6">
    <property type="entry name" value="RIBOSOME QUALITY CONTROL COMPLEX SUBUNIT NEMF"/>
    <property type="match status" value="1"/>
</dbReference>
<keyword evidence="1 5" id="KW-0820">tRNA-binding</keyword>
<dbReference type="GO" id="GO:1990112">
    <property type="term" value="C:RQC complex"/>
    <property type="evidence" value="ECO:0007669"/>
    <property type="project" value="TreeGrafter"/>
</dbReference>
<dbReference type="Gene3D" id="1.10.8.50">
    <property type="match status" value="1"/>
</dbReference>
<dbReference type="Gene3D" id="2.30.310.10">
    <property type="entry name" value="ibrinogen binding protein from staphylococcus aureus domain"/>
    <property type="match status" value="1"/>
</dbReference>
<evidence type="ECO:0000256" key="4">
    <source>
        <dbReference type="ARBA" id="ARBA00022917"/>
    </source>
</evidence>
<evidence type="ECO:0000313" key="8">
    <source>
        <dbReference type="EMBL" id="MBB5176172.1"/>
    </source>
</evidence>
<name>A0A9Q2HG55_9STAP</name>
<dbReference type="InterPro" id="IPR008532">
    <property type="entry name" value="NFACT_RNA-bd"/>
</dbReference>
<dbReference type="GO" id="GO:0000049">
    <property type="term" value="F:tRNA binding"/>
    <property type="evidence" value="ECO:0007669"/>
    <property type="project" value="UniProtKB-UniRule"/>
</dbReference>
<evidence type="ECO:0000256" key="6">
    <source>
        <dbReference type="SAM" id="MobiDB-lite"/>
    </source>
</evidence>
<accession>A0A9Q2HG55</accession>
<dbReference type="Pfam" id="PF05670">
    <property type="entry name" value="NFACT-R_1"/>
    <property type="match status" value="1"/>
</dbReference>
<evidence type="ECO:0000259" key="7">
    <source>
        <dbReference type="Pfam" id="PF05670"/>
    </source>
</evidence>
<dbReference type="GO" id="GO:0072344">
    <property type="term" value="P:rescue of stalled ribosome"/>
    <property type="evidence" value="ECO:0007669"/>
    <property type="project" value="UniProtKB-UniRule"/>
</dbReference>
<dbReference type="Pfam" id="PF05833">
    <property type="entry name" value="NFACT_N"/>
    <property type="match status" value="1"/>
</dbReference>
<gene>
    <name evidence="5" type="primary">rqcH</name>
    <name evidence="8" type="ORF">HNQ45_001059</name>
</gene>
<comment type="similarity">
    <text evidence="5">Belongs to the NEMF family.</text>
</comment>
<feature type="coiled-coil region" evidence="5">
    <location>
        <begin position="291"/>
        <end position="318"/>
    </location>
</feature>
<keyword evidence="3 5" id="KW-0694">RNA-binding</keyword>
<proteinExistence type="inferred from homology"/>
<dbReference type="PANTHER" id="PTHR15239">
    <property type="entry name" value="NUCLEAR EXPORT MEDIATOR FACTOR NEMF"/>
    <property type="match status" value="1"/>
</dbReference>
<keyword evidence="2 5" id="KW-0699">rRNA-binding</keyword>
<keyword evidence="9" id="KW-1185">Reference proteome</keyword>
<dbReference type="EMBL" id="JACHHF010000005">
    <property type="protein sequence ID" value="MBB5176172.1"/>
    <property type="molecule type" value="Genomic_DNA"/>
</dbReference>
<evidence type="ECO:0000256" key="2">
    <source>
        <dbReference type="ARBA" id="ARBA00022730"/>
    </source>
</evidence>
<feature type="domain" description="NFACT RNA-binding" evidence="7">
    <location>
        <begin position="446"/>
        <end position="533"/>
    </location>
</feature>
<dbReference type="InterPro" id="IPR051608">
    <property type="entry name" value="RQC_Subunit_NEMF"/>
</dbReference>
<feature type="region of interest" description="Disordered" evidence="6">
    <location>
        <begin position="150"/>
        <end position="170"/>
    </location>
</feature>
<dbReference type="GO" id="GO:0019843">
    <property type="term" value="F:rRNA binding"/>
    <property type="evidence" value="ECO:0007669"/>
    <property type="project" value="UniProtKB-UniRule"/>
</dbReference>
<comment type="caution">
    <text evidence="8">The sequence shown here is derived from an EMBL/GenBank/DDBJ whole genome shotgun (WGS) entry which is preliminary data.</text>
</comment>
<evidence type="ECO:0000256" key="5">
    <source>
        <dbReference type="HAMAP-Rule" id="MF_00844"/>
    </source>
</evidence>
<dbReference type="AlphaFoldDB" id="A0A9Q2HG55"/>
<evidence type="ECO:0000313" key="9">
    <source>
        <dbReference type="Proteomes" id="UP000579136"/>
    </source>
</evidence>
<dbReference type="GO" id="GO:0043023">
    <property type="term" value="F:ribosomal large subunit binding"/>
    <property type="evidence" value="ECO:0007669"/>
    <property type="project" value="UniProtKB-UniRule"/>
</dbReference>
<dbReference type="Proteomes" id="UP000579136">
    <property type="component" value="Unassembled WGS sequence"/>
</dbReference>
<evidence type="ECO:0000256" key="3">
    <source>
        <dbReference type="ARBA" id="ARBA00022884"/>
    </source>
</evidence>
<dbReference type="HAMAP" id="MF_00844_B">
    <property type="entry name" value="RqcH_B"/>
    <property type="match status" value="1"/>
</dbReference>
<dbReference type="RefSeq" id="WP_183674173.1">
    <property type="nucleotide sequence ID" value="NZ_CBCRYX010000004.1"/>
</dbReference>
<dbReference type="Gene3D" id="3.40.970.40">
    <property type="entry name" value="fibrinogen binding protein from staphylococcus aureus domain like"/>
    <property type="match status" value="1"/>
</dbReference>
<comment type="function">
    <text evidence="5">Key component of the ribosome quality control system (RQC), a ribosome-associated complex that mediates the extraction of incompletely synthesized nascent chains from stalled ribosomes and their subsequent degradation. RqcH recruits Ala-charged tRNA, and with RqcP directs the elongation of stalled nascent chains on 50S ribosomal subunits, leading to non-templated C-terminal alanine extensions (Ala tail). The Ala tail promotes nascent chain degradation. May add between 1 and at least 8 Ala residues. Binds to stalled 50S ribosomal subunits.</text>
</comment>
<protein>
    <recommendedName>
        <fullName evidence="5">Rqc2 homolog RqcH</fullName>
        <shortName evidence="5">RqcH</shortName>
    </recommendedName>
</protein>
<sequence>MALDGNFIHELMNDFKPLIGGRINRIHQIDPSTIILKVRANRETKTLLVSSHPSLARIHFTNETYETPFEPPMFLRMLRRDLESGIIQDIKQMGNDRRIHIIVSNSDEIGDTIERTLIIEIMGRHSNIILVDDDEKVIFANKHISSSENERPIHPGITYETPPTKPKLNPRTDELNELPKLIDFNGGKINRQILNNVEGLSPLFISEAENNVRFWSRDNIVSGIKKTLDKLTVNPTLYIGKRDQFYYSELETLNQKYDEKIHFDTLSELLDEFYHSRYVKQSIKQKANDYLYVIEQAYDKTKRKIENLKEDIKESYRKDDYQKYGELLTAYMHEVKPFSKEVTVFDYYENKEISIPLKVNLSPADNAQRYYHLYNKMKNREIEAKKQLKLAEMDVEYLDTLLHQMEMISTNEEVDEIREELMQEGFIKKRNSKSRSKKKKVNLNKYKTTHGLTVLVGKNNKQNDYLTNRYASKNHLWFHVKDMPGSHVVITHVESEITEDDILDGAKITAYHSKGKESQSVPVDYTEIRYVKNIPGTKPGFVTYTDQKTIYVTPVEREIREMRDND</sequence>
<keyword evidence="5" id="KW-0175">Coiled coil</keyword>
<organism evidence="8 9">
    <name type="scientific">Nosocomiicoccus ampullae</name>
    <dbReference type="NCBI Taxonomy" id="489910"/>
    <lineage>
        <taxon>Bacteria</taxon>
        <taxon>Bacillati</taxon>
        <taxon>Bacillota</taxon>
        <taxon>Bacilli</taxon>
        <taxon>Bacillales</taxon>
        <taxon>Staphylococcaceae</taxon>
        <taxon>Nosocomiicoccus</taxon>
    </lineage>
</organism>